<dbReference type="AlphaFoldDB" id="A0ABD3MPI5"/>
<proteinExistence type="predicted"/>
<organism evidence="1 2">
    <name type="scientific">Discostella pseudostelligera</name>
    <dbReference type="NCBI Taxonomy" id="259834"/>
    <lineage>
        <taxon>Eukaryota</taxon>
        <taxon>Sar</taxon>
        <taxon>Stramenopiles</taxon>
        <taxon>Ochrophyta</taxon>
        <taxon>Bacillariophyta</taxon>
        <taxon>Coscinodiscophyceae</taxon>
        <taxon>Thalassiosirophycidae</taxon>
        <taxon>Stephanodiscales</taxon>
        <taxon>Stephanodiscaceae</taxon>
        <taxon>Discostella</taxon>
    </lineage>
</organism>
<name>A0ABD3MPI5_9STRA</name>
<dbReference type="EMBL" id="JALLBG020000108">
    <property type="protein sequence ID" value="KAL3764122.1"/>
    <property type="molecule type" value="Genomic_DNA"/>
</dbReference>
<accession>A0ABD3MPI5</accession>
<sequence>MASIQQTYPVSDAGAWSGATSALSTSPSSSVADLGLKPATDTKPQITLTGRIQYDQAFQRDTPRKVSRDPVLQGLVYFPEFSPKDPSASAKVPAGNEATQQVDYFNDVLILTAVSASQPGGPVLAGAKLPVSSIRFPFSFQMYEENLLSSRPGVREAWEGAVNTDDIILRASICPRDSSSLPCDDMERKKYAEGVAKLITKLPGLKEGDSIRAPASLALQ</sequence>
<protein>
    <submittedName>
        <fullName evidence="1">Uncharacterized protein</fullName>
    </submittedName>
</protein>
<reference evidence="1 2" key="1">
    <citation type="submission" date="2024-10" db="EMBL/GenBank/DDBJ databases">
        <title>Updated reference genomes for cyclostephanoid diatoms.</title>
        <authorList>
            <person name="Roberts W.R."/>
            <person name="Alverson A.J."/>
        </authorList>
    </citation>
    <scope>NUCLEOTIDE SEQUENCE [LARGE SCALE GENOMIC DNA]</scope>
    <source>
        <strain evidence="1 2">AJA232-27</strain>
    </source>
</reference>
<keyword evidence="2" id="KW-1185">Reference proteome</keyword>
<comment type="caution">
    <text evidence="1">The sequence shown here is derived from an EMBL/GenBank/DDBJ whole genome shotgun (WGS) entry which is preliminary data.</text>
</comment>
<gene>
    <name evidence="1" type="ORF">ACHAWU_003934</name>
</gene>
<evidence type="ECO:0000313" key="1">
    <source>
        <dbReference type="EMBL" id="KAL3764122.1"/>
    </source>
</evidence>
<evidence type="ECO:0000313" key="2">
    <source>
        <dbReference type="Proteomes" id="UP001530293"/>
    </source>
</evidence>
<dbReference type="Proteomes" id="UP001530293">
    <property type="component" value="Unassembled WGS sequence"/>
</dbReference>